<keyword evidence="3" id="KW-1185">Reference proteome</keyword>
<gene>
    <name evidence="2" type="ORF">DY251_19310</name>
</gene>
<evidence type="ECO:0000256" key="1">
    <source>
        <dbReference type="SAM" id="MobiDB-lite"/>
    </source>
</evidence>
<sequence>MAEKYDEYEAADVLASIAKKLKEVDRALQDAYRHFTPDVIELIEKADPKGEMDPGYWSQQMKLVADAILEERTMKDDAGIEQVEQKKPTPSPARSFGYGPSF</sequence>
<dbReference type="RefSeq" id="WP_116625546.1">
    <property type="nucleotide sequence ID" value="NZ_QURN01000019.1"/>
</dbReference>
<evidence type="ECO:0000313" key="3">
    <source>
        <dbReference type="Proteomes" id="UP000262379"/>
    </source>
</evidence>
<dbReference type="EMBL" id="QURN01000019">
    <property type="protein sequence ID" value="RFC64625.1"/>
    <property type="molecule type" value="Genomic_DNA"/>
</dbReference>
<comment type="caution">
    <text evidence="2">The sequence shown here is derived from an EMBL/GenBank/DDBJ whole genome shotgun (WGS) entry which is preliminary data.</text>
</comment>
<dbReference type="Proteomes" id="UP000262379">
    <property type="component" value="Unassembled WGS sequence"/>
</dbReference>
<proteinExistence type="predicted"/>
<evidence type="ECO:0000313" key="2">
    <source>
        <dbReference type="EMBL" id="RFC64625.1"/>
    </source>
</evidence>
<feature type="compositionally biased region" description="Basic and acidic residues" evidence="1">
    <location>
        <begin position="76"/>
        <end position="87"/>
    </location>
</feature>
<reference evidence="3" key="1">
    <citation type="submission" date="2018-08" db="EMBL/GenBank/DDBJ databases">
        <authorList>
            <person name="Im W.T."/>
        </authorList>
    </citation>
    <scope>NUCLEOTIDE SEQUENCE [LARGE SCALE GENOMIC DNA]</scope>
    <source>
        <strain evidence="3">LA-28</strain>
    </source>
</reference>
<protein>
    <submittedName>
        <fullName evidence="2">Uncharacterized protein</fullName>
    </submittedName>
</protein>
<feature type="region of interest" description="Disordered" evidence="1">
    <location>
        <begin position="76"/>
        <end position="102"/>
    </location>
</feature>
<name>A0A371X5X7_9HYPH</name>
<accession>A0A371X5X7</accession>
<organism evidence="2 3">
    <name type="scientific">Mesorhizobium denitrificans</name>
    <dbReference type="NCBI Taxonomy" id="2294114"/>
    <lineage>
        <taxon>Bacteria</taxon>
        <taxon>Pseudomonadati</taxon>
        <taxon>Pseudomonadota</taxon>
        <taxon>Alphaproteobacteria</taxon>
        <taxon>Hyphomicrobiales</taxon>
        <taxon>Phyllobacteriaceae</taxon>
        <taxon>Mesorhizobium</taxon>
    </lineage>
</organism>
<dbReference type="AlphaFoldDB" id="A0A371X5X7"/>